<gene>
    <name evidence="2" type="ORF">Scep_004301</name>
</gene>
<sequence length="238" mass="27314">MDPKRWVIAALLGFIVVGLSVNLFTRDNGVQSHDQYYFSFLSIDKMAFGAIHDLHTPSDPVFTIGINDLKKIGFLYGWKSSNKFKIYLVHMPSSDHVSFGGQVFFHSLPALSYSHIYDISTNTLGSFIKICRIPVETISYLPLLQIIRKYRKLLYDSHLQDSRRSVDVPSLQLQFPTWTYNLAHSYVSQPYAGMDEDNKDNNEFTSRHRPISKFLNDLPFAFIRGGWLRTSACNVYKG</sequence>
<proteinExistence type="predicted"/>
<name>A0AAP0KU16_9MAGN</name>
<evidence type="ECO:0000313" key="2">
    <source>
        <dbReference type="EMBL" id="KAK9157727.1"/>
    </source>
</evidence>
<evidence type="ECO:0000256" key="1">
    <source>
        <dbReference type="SAM" id="Phobius"/>
    </source>
</evidence>
<accession>A0AAP0KU16</accession>
<dbReference type="AlphaFoldDB" id="A0AAP0KU16"/>
<protein>
    <submittedName>
        <fullName evidence="2">Uncharacterized protein</fullName>
    </submittedName>
</protein>
<comment type="caution">
    <text evidence="2">The sequence shown here is derived from an EMBL/GenBank/DDBJ whole genome shotgun (WGS) entry which is preliminary data.</text>
</comment>
<keyword evidence="1" id="KW-1133">Transmembrane helix</keyword>
<evidence type="ECO:0000313" key="3">
    <source>
        <dbReference type="Proteomes" id="UP001419268"/>
    </source>
</evidence>
<dbReference type="EMBL" id="JBBNAG010000002">
    <property type="protein sequence ID" value="KAK9157727.1"/>
    <property type="molecule type" value="Genomic_DNA"/>
</dbReference>
<feature type="transmembrane region" description="Helical" evidence="1">
    <location>
        <begin position="6"/>
        <end position="25"/>
    </location>
</feature>
<reference evidence="2 3" key="1">
    <citation type="submission" date="2024-01" db="EMBL/GenBank/DDBJ databases">
        <title>Genome assemblies of Stephania.</title>
        <authorList>
            <person name="Yang L."/>
        </authorList>
    </citation>
    <scope>NUCLEOTIDE SEQUENCE [LARGE SCALE GENOMIC DNA]</scope>
    <source>
        <strain evidence="2">JXDWG</strain>
        <tissue evidence="2">Leaf</tissue>
    </source>
</reference>
<keyword evidence="3" id="KW-1185">Reference proteome</keyword>
<organism evidence="2 3">
    <name type="scientific">Stephania cephalantha</name>
    <dbReference type="NCBI Taxonomy" id="152367"/>
    <lineage>
        <taxon>Eukaryota</taxon>
        <taxon>Viridiplantae</taxon>
        <taxon>Streptophyta</taxon>
        <taxon>Embryophyta</taxon>
        <taxon>Tracheophyta</taxon>
        <taxon>Spermatophyta</taxon>
        <taxon>Magnoliopsida</taxon>
        <taxon>Ranunculales</taxon>
        <taxon>Menispermaceae</taxon>
        <taxon>Menispermoideae</taxon>
        <taxon>Cissampelideae</taxon>
        <taxon>Stephania</taxon>
    </lineage>
</organism>
<keyword evidence="1" id="KW-0472">Membrane</keyword>
<keyword evidence="1" id="KW-0812">Transmembrane</keyword>
<dbReference type="Proteomes" id="UP001419268">
    <property type="component" value="Unassembled WGS sequence"/>
</dbReference>